<dbReference type="EMBL" id="MPUK01000004">
    <property type="protein sequence ID" value="ONH67723.1"/>
    <property type="molecule type" value="Genomic_DNA"/>
</dbReference>
<accession>A0A061AX92</accession>
<dbReference type="InterPro" id="IPR001494">
    <property type="entry name" value="Importin-beta_N"/>
</dbReference>
<dbReference type="EMBL" id="LK052894">
    <property type="protein sequence ID" value="CDR42288.1"/>
    <property type="molecule type" value="Genomic_DNA"/>
</dbReference>
<dbReference type="FunFam" id="1.25.10.10:FF:000027">
    <property type="entry name" value="Importin subunit beta-1"/>
    <property type="match status" value="1"/>
</dbReference>
<reference evidence="11" key="3">
    <citation type="submission" date="2017-01" db="EMBL/GenBank/DDBJ databases">
        <authorList>
            <person name="Mah S.A."/>
            <person name="Swanson W.J."/>
            <person name="Moy G.W."/>
            <person name="Vacquier V.D."/>
        </authorList>
    </citation>
    <scope>NUCLEOTIDE SEQUENCE [LARGE SCALE GENOMIC DNA]</scope>
    <source>
        <strain evidence="11">65</strain>
    </source>
</reference>
<proteinExistence type="inferred from homology"/>
<name>A0A061AX92_CYBFA</name>
<evidence type="ECO:0000256" key="2">
    <source>
        <dbReference type="ARBA" id="ARBA00010907"/>
    </source>
</evidence>
<dbReference type="Proteomes" id="UP000189513">
    <property type="component" value="Unassembled WGS sequence"/>
</dbReference>
<dbReference type="SUPFAM" id="SSF48371">
    <property type="entry name" value="ARM repeat"/>
    <property type="match status" value="1"/>
</dbReference>
<feature type="domain" description="Importin N-terminal" evidence="9">
    <location>
        <begin position="24"/>
        <end position="104"/>
    </location>
</feature>
<evidence type="ECO:0000313" key="12">
    <source>
        <dbReference type="Proteomes" id="UP000189513"/>
    </source>
</evidence>
<dbReference type="AlphaFoldDB" id="A0A061AX92"/>
<protein>
    <recommendedName>
        <fullName evidence="7">Importin-95</fullName>
    </recommendedName>
    <alternativeName>
        <fullName evidence="8">Karyopherin-95</fullName>
    </alternativeName>
</protein>
<dbReference type="Pfam" id="PF25574">
    <property type="entry name" value="TPR_IMB1"/>
    <property type="match status" value="1"/>
</dbReference>
<evidence type="ECO:0000256" key="5">
    <source>
        <dbReference type="ARBA" id="ARBA00022737"/>
    </source>
</evidence>
<evidence type="ECO:0000313" key="10">
    <source>
        <dbReference type="EMBL" id="CDR42288.1"/>
    </source>
</evidence>
<evidence type="ECO:0000256" key="3">
    <source>
        <dbReference type="ARBA" id="ARBA00022448"/>
    </source>
</evidence>
<dbReference type="Pfam" id="PF13513">
    <property type="entry name" value="HEAT_EZ"/>
    <property type="match status" value="1"/>
</dbReference>
<gene>
    <name evidence="11" type="ORF">BON22_2569</name>
    <name evidence="10" type="ORF">CYFA0S_09e00210g</name>
</gene>
<dbReference type="OrthoDB" id="10263328at2759"/>
<reference evidence="10" key="1">
    <citation type="journal article" date="2014" name="Genome Announc.">
        <title>Genome sequence of the yeast Cyberlindnera fabianii (Hansenula fabianii).</title>
        <authorList>
            <person name="Freel K.C."/>
            <person name="Sarilar V."/>
            <person name="Neuveglise C."/>
            <person name="Devillers H."/>
            <person name="Friedrich A."/>
            <person name="Schacherer J."/>
        </authorList>
    </citation>
    <scope>NUCLEOTIDE SEQUENCE</scope>
    <source>
        <strain evidence="10">YJS4271</strain>
    </source>
</reference>
<keyword evidence="4" id="KW-0963">Cytoplasm</keyword>
<evidence type="ECO:0000256" key="7">
    <source>
        <dbReference type="ARBA" id="ARBA00079884"/>
    </source>
</evidence>
<comment type="similarity">
    <text evidence="2">Belongs to the importin beta family. Importin beta-1 subfamily.</text>
</comment>
<organism evidence="10">
    <name type="scientific">Cyberlindnera fabianii</name>
    <name type="common">Yeast</name>
    <name type="synonym">Hansenula fabianii</name>
    <dbReference type="NCBI Taxonomy" id="36022"/>
    <lineage>
        <taxon>Eukaryota</taxon>
        <taxon>Fungi</taxon>
        <taxon>Dikarya</taxon>
        <taxon>Ascomycota</taxon>
        <taxon>Saccharomycotina</taxon>
        <taxon>Saccharomycetes</taxon>
        <taxon>Phaffomycetales</taxon>
        <taxon>Phaffomycetaceae</taxon>
        <taxon>Cyberlindnera</taxon>
    </lineage>
</organism>
<evidence type="ECO:0000256" key="1">
    <source>
        <dbReference type="ARBA" id="ARBA00004496"/>
    </source>
</evidence>
<evidence type="ECO:0000256" key="6">
    <source>
        <dbReference type="ARBA" id="ARBA00022927"/>
    </source>
</evidence>
<dbReference type="InterPro" id="IPR016024">
    <property type="entry name" value="ARM-type_fold"/>
</dbReference>
<keyword evidence="5" id="KW-0677">Repeat</keyword>
<dbReference type="Pfam" id="PF03810">
    <property type="entry name" value="IBN_N"/>
    <property type="match status" value="1"/>
</dbReference>
<dbReference type="GO" id="GO:0031267">
    <property type="term" value="F:small GTPase binding"/>
    <property type="evidence" value="ECO:0007669"/>
    <property type="project" value="InterPro"/>
</dbReference>
<sequence>MSAELAQVLENAILNPDPAKRSQAEAQLQGLSKDNFMMYVGLLTQVLADESLKPEVRILAGISVKNELTSKDTKKKAEQAQRWIEMEQAPKSEIKRIALQSLLTENDRVANSAAQLVAAIADIELPRKEWNDLIGIIMQNTKPENPEHVKRASLLTIGYICESADPNDANIVAQSNGILISIVQGAQASEPSKVVRLTALNALVDSLEFIKYNFEREGERHYIMQVVCEATQAEDNELKAAAFGALARIMALYYSHMSVYMEKALYGLTVSGMQSDDERVACMAVEFWSTVCENEIDIAIEKEEYPESTAQLYNFALVAINDIIPTLFQLLKKQSDDPEDDTWNVAMAAGACLQLFAQDTGNYVVQPTLQFVEQNINSSQWRDREAAVMAFGSILDGPDKDQLTLLVQQALGPILRLIEDENLQVKETVAWCIGRIADLIIDAIDDQTHLPLVMQTIFRGLDDHGKVSTNCCWTLINIVEQLNESARDSATSQLSPYYNTLVPLLLKVSGRGDNEHASRAAAYEALSTLVLYSANDCMQYVNAVASEVLERISATVQLQSQVSSADDKANLEELQSNILSLLTNVIRRVGNEVSAVSDSLMELLLKLLQTQQQNSVIEEDVFICISSLASSIGVNFNNYMNAFLPFLTNALNQVSAPVANTAVGLVADISHSLGEHFRQYSDGLMNILGGLLQNPGVRKELKPAVLSAFGDIAAAIGSAFKPYMQVVFTVCKEAQNMEAENNSIEATDYLLSVRESVLDCYVGIVGGVHSANEIFPYASQIFELLNIITTETSLTMSESVTKSAAGMLGDLAEIFVDGQIKQAYAQDWVTSFLKKSRANAYFSDDTQMVIQWARQQQRRQLNL</sequence>
<dbReference type="GO" id="GO:0005634">
    <property type="term" value="C:nucleus"/>
    <property type="evidence" value="ECO:0007669"/>
    <property type="project" value="UniProtKB-ARBA"/>
</dbReference>
<dbReference type="PROSITE" id="PS50166">
    <property type="entry name" value="IMPORTIN_B_NT"/>
    <property type="match status" value="1"/>
</dbReference>
<evidence type="ECO:0000256" key="4">
    <source>
        <dbReference type="ARBA" id="ARBA00022490"/>
    </source>
</evidence>
<dbReference type="GO" id="GO:0006606">
    <property type="term" value="P:protein import into nucleus"/>
    <property type="evidence" value="ECO:0007669"/>
    <property type="project" value="InterPro"/>
</dbReference>
<dbReference type="InterPro" id="IPR058584">
    <property type="entry name" value="IMB1_TNPO1-like_TPR"/>
</dbReference>
<dbReference type="PANTHER" id="PTHR10527">
    <property type="entry name" value="IMPORTIN BETA"/>
    <property type="match status" value="1"/>
</dbReference>
<evidence type="ECO:0000259" key="9">
    <source>
        <dbReference type="PROSITE" id="PS50166"/>
    </source>
</evidence>
<dbReference type="InterPro" id="IPR011989">
    <property type="entry name" value="ARM-like"/>
</dbReference>
<dbReference type="GO" id="GO:0005737">
    <property type="term" value="C:cytoplasm"/>
    <property type="evidence" value="ECO:0007669"/>
    <property type="project" value="UniProtKB-SubCell"/>
</dbReference>
<dbReference type="Gene3D" id="1.25.10.10">
    <property type="entry name" value="Leucine-rich Repeat Variant"/>
    <property type="match status" value="1"/>
</dbReference>
<keyword evidence="6" id="KW-0653">Protein transport</keyword>
<keyword evidence="3" id="KW-0813">Transport</keyword>
<dbReference type="OMA" id="QQYQERW"/>
<dbReference type="STRING" id="36022.A0A061AX92"/>
<comment type="subcellular location">
    <subcellularLocation>
        <location evidence="1">Cytoplasm</location>
    </subcellularLocation>
</comment>
<dbReference type="VEuPathDB" id="FungiDB:BON22_2569"/>
<keyword evidence="12" id="KW-1185">Reference proteome</keyword>
<reference evidence="12" key="2">
    <citation type="journal article" date="2017" name="Genome Announc.">
        <title>Genome sequences of Cyberlindnera fabianii 65, Pichia kudriavzevii 129, and Saccharomyces cerevisiae 131 isolated from fermented masau fruits in Zimbabwe.</title>
        <authorList>
            <person name="van Rijswijck I.M.H."/>
            <person name="Derks M.F.L."/>
            <person name="Abee T."/>
            <person name="de Ridder D."/>
            <person name="Smid E.J."/>
        </authorList>
    </citation>
    <scope>NUCLEOTIDE SEQUENCE [LARGE SCALE GENOMIC DNA]</scope>
    <source>
        <strain evidence="12">65</strain>
    </source>
</reference>
<evidence type="ECO:0000313" key="11">
    <source>
        <dbReference type="EMBL" id="ONH67723.1"/>
    </source>
</evidence>
<evidence type="ECO:0000256" key="8">
    <source>
        <dbReference type="ARBA" id="ARBA00083566"/>
    </source>
</evidence>
<dbReference type="InterPro" id="IPR040122">
    <property type="entry name" value="Importin_beta"/>
</dbReference>